<proteinExistence type="predicted"/>
<sequence length="495" mass="55850">MRSNPDGEYNWILNYQDHFTKWIMLRPLKRKCAVEVASTLVSVFYTLGAPCILQSDNGKEFDNHLLLVTLNQLWPPTKIIHGKPQHPQSQGSVESANKRVENILTSLLDKFQHSNWRSPRGLGDFHLPEELHRSINDIEDIKVLNPDIGNEPGDQLENILESHSDTSMMKEEYETEFDSDEYDIEMNIDAKSLGASVYTHPDSRTCKVCKLSVGGERVFCDGCSSIGHKHCFITLSPLRGQSRKYTNCKKLQCTGKLQHKQTQLAVQRAQKVQADKMLLNTALTLPLLSLGIIKNKCLCRGNCATKHCPCKVSGCYCTSGCHPKSNSTCKNSDNRKALLGSHKLKSKVTSTIRKKSPKKSHSSTIPLGEVINKNILEKSSHCYSLNVHLGEILDLAPSLTQLETLCVMWGGEYNGIQLINTCPIDNFLTLISLQIDPIGAAFGYLQKELGTEINEFLTKIQLGKFDLLRYIAYQKRCEFWKTSLQLTFMDRSIQW</sequence>
<dbReference type="PROSITE" id="PS50994">
    <property type="entry name" value="INTEGRASE"/>
    <property type="match status" value="1"/>
</dbReference>
<protein>
    <submittedName>
        <fullName evidence="2">KRAB-A domain-containing protein 2-like</fullName>
    </submittedName>
</protein>
<dbReference type="InterPro" id="IPR001584">
    <property type="entry name" value="Integrase_cat-core"/>
</dbReference>
<dbReference type="Gene3D" id="3.30.420.10">
    <property type="entry name" value="Ribonuclease H-like superfamily/Ribonuclease H"/>
    <property type="match status" value="1"/>
</dbReference>
<keyword evidence="3" id="KW-1185">Reference proteome</keyword>
<dbReference type="PANTHER" id="PTHR37984:SF5">
    <property type="entry name" value="PROTEIN NYNRIN-LIKE"/>
    <property type="match status" value="1"/>
</dbReference>
<dbReference type="SUPFAM" id="SSF53098">
    <property type="entry name" value="Ribonuclease H-like"/>
    <property type="match status" value="1"/>
</dbReference>
<evidence type="ECO:0000259" key="1">
    <source>
        <dbReference type="PROSITE" id="PS50994"/>
    </source>
</evidence>
<accession>A0AAV7KH37</accession>
<dbReference type="Proteomes" id="UP001165289">
    <property type="component" value="Unassembled WGS sequence"/>
</dbReference>
<dbReference type="AlphaFoldDB" id="A0AAV7KH37"/>
<evidence type="ECO:0000313" key="2">
    <source>
        <dbReference type="EMBL" id="KAI6659404.1"/>
    </source>
</evidence>
<organism evidence="2 3">
    <name type="scientific">Oopsacas minuta</name>
    <dbReference type="NCBI Taxonomy" id="111878"/>
    <lineage>
        <taxon>Eukaryota</taxon>
        <taxon>Metazoa</taxon>
        <taxon>Porifera</taxon>
        <taxon>Hexactinellida</taxon>
        <taxon>Hexasterophora</taxon>
        <taxon>Lyssacinosida</taxon>
        <taxon>Leucopsacidae</taxon>
        <taxon>Oopsacas</taxon>
    </lineage>
</organism>
<feature type="domain" description="Integrase catalytic" evidence="1">
    <location>
        <begin position="1"/>
        <end position="160"/>
    </location>
</feature>
<reference evidence="2 3" key="1">
    <citation type="journal article" date="2023" name="BMC Biol.">
        <title>The compact genome of the sponge Oopsacas minuta (Hexactinellida) is lacking key metazoan core genes.</title>
        <authorList>
            <person name="Santini S."/>
            <person name="Schenkelaars Q."/>
            <person name="Jourda C."/>
            <person name="Duchesne M."/>
            <person name="Belahbib H."/>
            <person name="Rocher C."/>
            <person name="Selva M."/>
            <person name="Riesgo A."/>
            <person name="Vervoort M."/>
            <person name="Leys S.P."/>
            <person name="Kodjabachian L."/>
            <person name="Le Bivic A."/>
            <person name="Borchiellini C."/>
            <person name="Claverie J.M."/>
            <person name="Renard E."/>
        </authorList>
    </citation>
    <scope>NUCLEOTIDE SEQUENCE [LARGE SCALE GENOMIC DNA]</scope>
    <source>
        <strain evidence="2">SPO-2</strain>
    </source>
</reference>
<comment type="caution">
    <text evidence="2">The sequence shown here is derived from an EMBL/GenBank/DDBJ whole genome shotgun (WGS) entry which is preliminary data.</text>
</comment>
<dbReference type="EMBL" id="JAKMXF010000064">
    <property type="protein sequence ID" value="KAI6659404.1"/>
    <property type="molecule type" value="Genomic_DNA"/>
</dbReference>
<evidence type="ECO:0000313" key="3">
    <source>
        <dbReference type="Proteomes" id="UP001165289"/>
    </source>
</evidence>
<gene>
    <name evidence="2" type="ORF">LOD99_10823</name>
</gene>
<dbReference type="InterPro" id="IPR050951">
    <property type="entry name" value="Retrovirus_Pol_polyprotein"/>
</dbReference>
<dbReference type="PANTHER" id="PTHR37984">
    <property type="entry name" value="PROTEIN CBG26694"/>
    <property type="match status" value="1"/>
</dbReference>
<name>A0AAV7KH37_9METZ</name>
<dbReference type="GO" id="GO:0015074">
    <property type="term" value="P:DNA integration"/>
    <property type="evidence" value="ECO:0007669"/>
    <property type="project" value="InterPro"/>
</dbReference>
<dbReference type="GO" id="GO:0003676">
    <property type="term" value="F:nucleic acid binding"/>
    <property type="evidence" value="ECO:0007669"/>
    <property type="project" value="InterPro"/>
</dbReference>
<dbReference type="InterPro" id="IPR036397">
    <property type="entry name" value="RNaseH_sf"/>
</dbReference>
<dbReference type="InterPro" id="IPR012337">
    <property type="entry name" value="RNaseH-like_sf"/>
</dbReference>